<dbReference type="GeneTree" id="ENSGT00940000156246"/>
<dbReference type="GeneID" id="113588003"/>
<reference evidence="9" key="2">
    <citation type="journal article" date="2017" name="Sci. Adv.">
        <title>A tail of two voltages: Proteomic comparison of the three electric organs of the electric eel.</title>
        <authorList>
            <person name="Traeger L.L."/>
            <person name="Sabat G."/>
            <person name="Barrett-Wilt G.A."/>
            <person name="Wells G.B."/>
            <person name="Sussman M.R."/>
        </authorList>
    </citation>
    <scope>NUCLEOTIDE SEQUENCE [LARGE SCALE GENOMIC DNA]</scope>
</reference>
<gene>
    <name evidence="8" type="primary">dnajb9b</name>
</gene>
<evidence type="ECO:0000256" key="6">
    <source>
        <dbReference type="SAM" id="SignalP"/>
    </source>
</evidence>
<evidence type="ECO:0000313" key="8">
    <source>
        <dbReference type="Ensembl" id="ENSEEEP00000037300.1"/>
    </source>
</evidence>
<evidence type="ECO:0000256" key="4">
    <source>
        <dbReference type="ARBA" id="ARBA00045428"/>
    </source>
</evidence>
<dbReference type="PANTHER" id="PTHR44360:SF1">
    <property type="entry name" value="DNAJ HOMOLOG SUBFAMILY B MEMBER 9"/>
    <property type="match status" value="1"/>
</dbReference>
<dbReference type="GO" id="GO:0051087">
    <property type="term" value="F:protein-folding chaperone binding"/>
    <property type="evidence" value="ECO:0007669"/>
    <property type="project" value="TreeGrafter"/>
</dbReference>
<dbReference type="Gene3D" id="1.10.287.110">
    <property type="entry name" value="DnaJ domain"/>
    <property type="match status" value="1"/>
</dbReference>
<proteinExistence type="predicted"/>
<feature type="chain" id="PRO_5021456154" description="DnaJ homolog subfamily B member 9" evidence="6">
    <location>
        <begin position="24"/>
        <end position="205"/>
    </location>
</feature>
<evidence type="ECO:0000256" key="5">
    <source>
        <dbReference type="ARBA" id="ARBA00046365"/>
    </source>
</evidence>
<dbReference type="STRING" id="8005.ENSEEEP00000037300"/>
<name>A0A4W4GM18_ELEEL</name>
<dbReference type="CTD" id="554091"/>
<dbReference type="InterPro" id="IPR018253">
    <property type="entry name" value="DnaJ_domain_CS"/>
</dbReference>
<dbReference type="AlphaFoldDB" id="A0A4W4GM18"/>
<dbReference type="PRINTS" id="PR00625">
    <property type="entry name" value="JDOMAIN"/>
</dbReference>
<evidence type="ECO:0000256" key="2">
    <source>
        <dbReference type="ARBA" id="ARBA00040158"/>
    </source>
</evidence>
<reference evidence="8" key="3">
    <citation type="submission" date="2020-05" db="EMBL/GenBank/DDBJ databases">
        <title>Electrophorus electricus (electric eel) genome, fEleEle1, primary haplotype.</title>
        <authorList>
            <person name="Myers G."/>
            <person name="Meyer A."/>
            <person name="Fedrigo O."/>
            <person name="Formenti G."/>
            <person name="Rhie A."/>
            <person name="Tracey A."/>
            <person name="Sims Y."/>
            <person name="Jarvis E.D."/>
        </authorList>
    </citation>
    <scope>NUCLEOTIDE SEQUENCE [LARGE SCALE GENOMIC DNA]</scope>
</reference>
<evidence type="ECO:0000256" key="3">
    <source>
        <dbReference type="ARBA" id="ARBA00041533"/>
    </source>
</evidence>
<feature type="signal peptide" evidence="6">
    <location>
        <begin position="1"/>
        <end position="23"/>
    </location>
</feature>
<reference evidence="8" key="4">
    <citation type="submission" date="2025-08" db="UniProtKB">
        <authorList>
            <consortium name="Ensembl"/>
        </authorList>
    </citation>
    <scope>IDENTIFICATION</scope>
</reference>
<dbReference type="Proteomes" id="UP000314983">
    <property type="component" value="Chromosome 2"/>
</dbReference>
<dbReference type="GO" id="GO:0005783">
    <property type="term" value="C:endoplasmic reticulum"/>
    <property type="evidence" value="ECO:0007669"/>
    <property type="project" value="TreeGrafter"/>
</dbReference>
<dbReference type="OrthoDB" id="376357at2759"/>
<dbReference type="KEGG" id="eee:113588003"/>
<evidence type="ECO:0000256" key="1">
    <source>
        <dbReference type="ARBA" id="ARBA00023186"/>
    </source>
</evidence>
<organism evidence="8 9">
    <name type="scientific">Electrophorus electricus</name>
    <name type="common">Electric eel</name>
    <name type="synonym">Gymnotus electricus</name>
    <dbReference type="NCBI Taxonomy" id="8005"/>
    <lineage>
        <taxon>Eukaryota</taxon>
        <taxon>Metazoa</taxon>
        <taxon>Chordata</taxon>
        <taxon>Craniata</taxon>
        <taxon>Vertebrata</taxon>
        <taxon>Euteleostomi</taxon>
        <taxon>Actinopterygii</taxon>
        <taxon>Neopterygii</taxon>
        <taxon>Teleostei</taxon>
        <taxon>Ostariophysi</taxon>
        <taxon>Gymnotiformes</taxon>
        <taxon>Gymnotoidei</taxon>
        <taxon>Gymnotidae</taxon>
        <taxon>Electrophorus</taxon>
    </lineage>
</organism>
<dbReference type="InterPro" id="IPR051948">
    <property type="entry name" value="Hsp70_co-chaperone_J-domain"/>
</dbReference>
<reference evidence="8" key="5">
    <citation type="submission" date="2025-09" db="UniProtKB">
        <authorList>
            <consortium name="Ensembl"/>
        </authorList>
    </citation>
    <scope>IDENTIFICATION</scope>
</reference>
<feature type="domain" description="J" evidence="7">
    <location>
        <begin position="26"/>
        <end position="90"/>
    </location>
</feature>
<evidence type="ECO:0000313" key="9">
    <source>
        <dbReference type="Proteomes" id="UP000314983"/>
    </source>
</evidence>
<dbReference type="Ensembl" id="ENSEEET00000037735.2">
    <property type="protein sequence ID" value="ENSEEEP00000037300.1"/>
    <property type="gene ID" value="ENSEEEG00000017729.2"/>
</dbReference>
<dbReference type="Pfam" id="PF00226">
    <property type="entry name" value="DnaJ"/>
    <property type="match status" value="1"/>
</dbReference>
<dbReference type="PROSITE" id="PS50076">
    <property type="entry name" value="DNAJ_2"/>
    <property type="match status" value="1"/>
</dbReference>
<reference evidence="9" key="1">
    <citation type="journal article" date="2014" name="Science">
        <title>Nonhuman genetics. Genomic basis for the convergent evolution of electric organs.</title>
        <authorList>
            <person name="Gallant J.R."/>
            <person name="Traeger L.L."/>
            <person name="Volkening J.D."/>
            <person name="Moffett H."/>
            <person name="Chen P.H."/>
            <person name="Novina C.D."/>
            <person name="Phillips G.N.Jr."/>
            <person name="Anand R."/>
            <person name="Wells G.B."/>
            <person name="Pinch M."/>
            <person name="Guth R."/>
            <person name="Unguez G.A."/>
            <person name="Albert J.S."/>
            <person name="Zakon H.H."/>
            <person name="Samanta M.P."/>
            <person name="Sussman M.R."/>
        </authorList>
    </citation>
    <scope>NUCLEOTIDE SEQUENCE [LARGE SCALE GENOMIC DNA]</scope>
</reference>
<dbReference type="SMART" id="SM00271">
    <property type="entry name" value="DnaJ"/>
    <property type="match status" value="1"/>
</dbReference>
<dbReference type="RefSeq" id="XP_026882803.1">
    <property type="nucleotide sequence ID" value="XM_027027002.2"/>
</dbReference>
<dbReference type="CDD" id="cd06257">
    <property type="entry name" value="DnaJ"/>
    <property type="match status" value="1"/>
</dbReference>
<dbReference type="SUPFAM" id="SSF46565">
    <property type="entry name" value="Chaperone J-domain"/>
    <property type="match status" value="1"/>
</dbReference>
<accession>A0A4W4GM18</accession>
<dbReference type="GO" id="GO:0051787">
    <property type="term" value="F:misfolded protein binding"/>
    <property type="evidence" value="ECO:0007669"/>
    <property type="project" value="TreeGrafter"/>
</dbReference>
<keyword evidence="9" id="KW-1185">Reference proteome</keyword>
<dbReference type="InterPro" id="IPR036869">
    <property type="entry name" value="J_dom_sf"/>
</dbReference>
<evidence type="ECO:0000259" key="7">
    <source>
        <dbReference type="PROSITE" id="PS50076"/>
    </source>
</evidence>
<keyword evidence="1" id="KW-0143">Chaperone</keyword>
<dbReference type="PROSITE" id="PS00636">
    <property type="entry name" value="DNAJ_1"/>
    <property type="match status" value="1"/>
</dbReference>
<protein>
    <recommendedName>
        <fullName evidence="2">DnaJ homolog subfamily B member 9</fullName>
    </recommendedName>
    <alternativeName>
        <fullName evidence="3">Endoplasmic reticulum DNA J domain-containing protein 4</fullName>
    </alternativeName>
</protein>
<dbReference type="OMA" id="HSQHKRH"/>
<comment type="function">
    <text evidence="4">Co-chaperone for Hsp70 protein HSPA5/BiP that acts as a key repressor of the ERN1/IRE1-mediated unfolded protein response (UPR). J domain-containing co-chaperones stimulate the ATPase activity of Hsp70 proteins and are required for efficient substrate recognition by Hsp70 proteins. In the unstressed endoplasmic reticulum, interacts with the luminal region of ERN1/IRE1 and selectively recruits HSPA5/BiP: HSPA5/BiP disrupts the dimerization of the active ERN1/IRE1 luminal region, thereby inactivating ERN1/IRE1. Also involved in endoplasmic reticulum-associated degradation (ERAD) of misfolded proteins. Required for survival of B-cell progenitors and normal antibody production.</text>
</comment>
<sequence>MATAHSALTVAVCVLMITELLLAEQDYYEVLGVPRDASERQIKKAFHKLAMKYHPDKNKKPDAETKFREIAEAYETLSDAERRREYDQLKTFSRRRAGPDDQFRRPFTFDFEDIFRDFDVFGRQKTHFESHFHAHEEAHRRHSQHFHTSFGGGDLFEDVFADGFSFDGQVGGAGSSFQGSARQRQHCRTVTQRRGNMVTTYTECS</sequence>
<dbReference type="GO" id="GO:0036503">
    <property type="term" value="P:ERAD pathway"/>
    <property type="evidence" value="ECO:0007669"/>
    <property type="project" value="TreeGrafter"/>
</dbReference>
<keyword evidence="6" id="KW-0732">Signal</keyword>
<comment type="subunit">
    <text evidence="5">Interacts with HSPA5/BiP; interaction is direct. Interacts with ERN1/IRE1 (via the luminal region). Interacts with DERL1.</text>
</comment>
<dbReference type="InterPro" id="IPR001623">
    <property type="entry name" value="DnaJ_domain"/>
</dbReference>
<dbReference type="PANTHER" id="PTHR44360">
    <property type="entry name" value="DNAJ HOMOLOG SUBFAMILY B MEMBER 9"/>
    <property type="match status" value="1"/>
</dbReference>